<comment type="caution">
    <text evidence="14">The sequence shown here is derived from an EMBL/GenBank/DDBJ whole genome shotgun (WGS) entry which is preliminary data.</text>
</comment>
<gene>
    <name evidence="11" type="primary">dnaX</name>
    <name evidence="14" type="ORF">E5163_11565</name>
</gene>
<protein>
    <recommendedName>
        <fullName evidence="11">DNA polymerase III subunit gamma/tau</fullName>
        <ecNumber evidence="11">2.7.7.7</ecNumber>
    </recommendedName>
</protein>
<keyword evidence="15" id="KW-1185">Reference proteome</keyword>
<evidence type="ECO:0000256" key="7">
    <source>
        <dbReference type="ARBA" id="ARBA00022833"/>
    </source>
</evidence>
<accession>A0A4S2GZ17</accession>
<dbReference type="InterPro" id="IPR008921">
    <property type="entry name" value="DNA_pol3_clamp-load_cplx_C"/>
</dbReference>
<comment type="catalytic activity">
    <reaction evidence="10 11">
        <text>DNA(n) + a 2'-deoxyribonucleoside 5'-triphosphate = DNA(n+1) + diphosphate</text>
        <dbReference type="Rhea" id="RHEA:22508"/>
        <dbReference type="Rhea" id="RHEA-COMP:17339"/>
        <dbReference type="Rhea" id="RHEA-COMP:17340"/>
        <dbReference type="ChEBI" id="CHEBI:33019"/>
        <dbReference type="ChEBI" id="CHEBI:61560"/>
        <dbReference type="ChEBI" id="CHEBI:173112"/>
        <dbReference type="EC" id="2.7.7.7"/>
    </reaction>
</comment>
<dbReference type="InterPro" id="IPR022754">
    <property type="entry name" value="DNA_pol_III_gamma-3"/>
</dbReference>
<dbReference type="SUPFAM" id="SSF48019">
    <property type="entry name" value="post-AAA+ oligomerization domain-like"/>
    <property type="match status" value="1"/>
</dbReference>
<proteinExistence type="inferred from homology"/>
<dbReference type="CDD" id="cd18137">
    <property type="entry name" value="HLD_clamp_pol_III_gamma_tau"/>
    <property type="match status" value="1"/>
</dbReference>
<keyword evidence="4 11" id="KW-0235">DNA replication</keyword>
<dbReference type="InterPro" id="IPR012763">
    <property type="entry name" value="DNA_pol_III_sug/sutau_N"/>
</dbReference>
<keyword evidence="9 11" id="KW-0239">DNA-directed DNA polymerase</keyword>
<evidence type="ECO:0000256" key="10">
    <source>
        <dbReference type="ARBA" id="ARBA00049244"/>
    </source>
</evidence>
<sequence length="607" mass="65498">MDEFDRDPHEADAGLPEGPGPDDVALPGFDTPAETAPKAGYQVLARKYRPQTFEDLIGQDAMVRTLTNAFQAGRIAHAYMLTGVRGVGKTTTARLIARALNYETDTVKGPSIRLEPPGRHCAAIAKSSHVDVMEMDAASRTGIGDIREILEGVRYSPVSARYKVYIIDEIHMLSTAAFNALLKTLEEPPGHVKFVFATTEIRKVPVTVLSRCQRFDLKRVDRTVLADHLENIARTEGANVEREGLLAIARAAEGSVRDALSLLDQAIVQAEGDGPVSAENVRDMLGLADRSRVLDLLAAALQNRARDALEELRAQYDAGADPQVLMRDILDYLHAMSRIKAVGGDADLAEAKETVQVLSELAASVSLAGLTRLWKTALTGLEDVRSAPDPVSAAEMAVIRLMAAAQLPSPEDAARLIAGGAAPQSNAAPAAPEAQPPSAPQARHEAAPESAKAEPAEPDAQGPSSIEELMVLIERERDIALKRDVERFVRPVTIAAPKFIFEAAEGAPHDLGGRLASFLAEHTGSRWFVDGKAARGGETLYERRQREAREREERARRDPAMVRVMTLFPGAEIVSLEAPPAAEPIAGPDVSPSQDMPEDPIAQERRS</sequence>
<dbReference type="GO" id="GO:0006261">
    <property type="term" value="P:DNA-templated DNA replication"/>
    <property type="evidence" value="ECO:0007669"/>
    <property type="project" value="TreeGrafter"/>
</dbReference>
<evidence type="ECO:0000256" key="9">
    <source>
        <dbReference type="ARBA" id="ARBA00022932"/>
    </source>
</evidence>
<evidence type="ECO:0000256" key="8">
    <source>
        <dbReference type="ARBA" id="ARBA00022840"/>
    </source>
</evidence>
<dbReference type="InterPro" id="IPR003593">
    <property type="entry name" value="AAA+_ATPase"/>
</dbReference>
<dbReference type="PANTHER" id="PTHR11669">
    <property type="entry name" value="REPLICATION FACTOR C / DNA POLYMERASE III GAMMA-TAU SUBUNIT"/>
    <property type="match status" value="1"/>
</dbReference>
<dbReference type="GO" id="GO:0009360">
    <property type="term" value="C:DNA polymerase III complex"/>
    <property type="evidence" value="ECO:0007669"/>
    <property type="project" value="InterPro"/>
</dbReference>
<comment type="subunit">
    <text evidence="11">DNA polymerase III contains a core (composed of alpha, epsilon and theta chains) that associates with a tau subunit. This core dimerizes to form the POLIII' complex. PolIII' associates with the gamma complex (composed of gamma, delta, delta', psi and chi chains) and with the beta chain to form the complete DNA polymerase III complex.</text>
</comment>
<feature type="region of interest" description="Disordered" evidence="12">
    <location>
        <begin position="578"/>
        <end position="607"/>
    </location>
</feature>
<evidence type="ECO:0000256" key="5">
    <source>
        <dbReference type="ARBA" id="ARBA00022723"/>
    </source>
</evidence>
<evidence type="ECO:0000256" key="3">
    <source>
        <dbReference type="ARBA" id="ARBA00022695"/>
    </source>
</evidence>
<dbReference type="GO" id="GO:0003677">
    <property type="term" value="F:DNA binding"/>
    <property type="evidence" value="ECO:0007669"/>
    <property type="project" value="InterPro"/>
</dbReference>
<dbReference type="Gene3D" id="1.20.272.10">
    <property type="match status" value="1"/>
</dbReference>
<dbReference type="FunFam" id="3.40.50.300:FF:000014">
    <property type="entry name" value="DNA polymerase III subunit gamma/tau"/>
    <property type="match status" value="1"/>
</dbReference>
<dbReference type="GO" id="GO:0046872">
    <property type="term" value="F:metal ion binding"/>
    <property type="evidence" value="ECO:0007669"/>
    <property type="project" value="UniProtKB-KW"/>
</dbReference>
<dbReference type="Gene3D" id="3.40.50.300">
    <property type="entry name" value="P-loop containing nucleotide triphosphate hydrolases"/>
    <property type="match status" value="1"/>
</dbReference>
<comment type="function">
    <text evidence="11">DNA polymerase III is a complex, multichain enzyme responsible for most of the replicative synthesis in bacteria. This DNA polymerase also exhibits 3' to 5' exonuclease activity.</text>
</comment>
<dbReference type="NCBIfam" id="NF006585">
    <property type="entry name" value="PRK09111.1"/>
    <property type="match status" value="1"/>
</dbReference>
<evidence type="ECO:0000256" key="6">
    <source>
        <dbReference type="ARBA" id="ARBA00022741"/>
    </source>
</evidence>
<keyword evidence="7" id="KW-0862">Zinc</keyword>
<dbReference type="Pfam" id="PF22608">
    <property type="entry name" value="DNAX_ATPase_lid"/>
    <property type="match status" value="1"/>
</dbReference>
<evidence type="ECO:0000256" key="12">
    <source>
        <dbReference type="SAM" id="MobiDB-lite"/>
    </source>
</evidence>
<evidence type="ECO:0000259" key="13">
    <source>
        <dbReference type="SMART" id="SM00382"/>
    </source>
</evidence>
<feature type="compositionally biased region" description="Basic and acidic residues" evidence="12">
    <location>
        <begin position="1"/>
        <end position="12"/>
    </location>
</feature>
<dbReference type="SMART" id="SM00382">
    <property type="entry name" value="AAA"/>
    <property type="match status" value="1"/>
</dbReference>
<dbReference type="EMBL" id="SRXW01000003">
    <property type="protein sequence ID" value="TGY88447.1"/>
    <property type="molecule type" value="Genomic_DNA"/>
</dbReference>
<dbReference type="Pfam" id="PF13177">
    <property type="entry name" value="DNA_pol3_delta2"/>
    <property type="match status" value="1"/>
</dbReference>
<dbReference type="RefSeq" id="WP_135996293.1">
    <property type="nucleotide sequence ID" value="NZ_CP071057.1"/>
</dbReference>
<dbReference type="Pfam" id="PF12169">
    <property type="entry name" value="DNA_pol3_gamma3"/>
    <property type="match status" value="1"/>
</dbReference>
<dbReference type="FunFam" id="1.10.8.60:FF:000013">
    <property type="entry name" value="DNA polymerase III subunit gamma/tau"/>
    <property type="match status" value="1"/>
</dbReference>
<evidence type="ECO:0000256" key="11">
    <source>
        <dbReference type="RuleBase" id="RU364063"/>
    </source>
</evidence>
<feature type="compositionally biased region" description="Low complexity" evidence="12">
    <location>
        <begin position="578"/>
        <end position="588"/>
    </location>
</feature>
<dbReference type="GO" id="GO:0003887">
    <property type="term" value="F:DNA-directed DNA polymerase activity"/>
    <property type="evidence" value="ECO:0007669"/>
    <property type="project" value="UniProtKB-KW"/>
</dbReference>
<name>A0A4S2GZ17_9PROT</name>
<dbReference type="OrthoDB" id="9810148at2"/>
<feature type="compositionally biased region" description="Basic and acidic residues" evidence="12">
    <location>
        <begin position="442"/>
        <end position="455"/>
    </location>
</feature>
<evidence type="ECO:0000256" key="1">
    <source>
        <dbReference type="ARBA" id="ARBA00006360"/>
    </source>
</evidence>
<dbReference type="InterPro" id="IPR050238">
    <property type="entry name" value="DNA_Rep/Repair_Clamp_Loader"/>
</dbReference>
<dbReference type="NCBIfam" id="TIGR02397">
    <property type="entry name" value="dnaX_nterm"/>
    <property type="match status" value="1"/>
</dbReference>
<dbReference type="InterPro" id="IPR022107">
    <property type="entry name" value="DNA_pol_III_gamma/tau_C"/>
</dbReference>
<feature type="region of interest" description="Disordered" evidence="12">
    <location>
        <begin position="422"/>
        <end position="464"/>
    </location>
</feature>
<evidence type="ECO:0000313" key="15">
    <source>
        <dbReference type="Proteomes" id="UP000308054"/>
    </source>
</evidence>
<dbReference type="EC" id="2.7.7.7" evidence="11"/>
<keyword evidence="5" id="KW-0479">Metal-binding</keyword>
<keyword evidence="8 11" id="KW-0067">ATP-binding</keyword>
<comment type="similarity">
    <text evidence="1 11">Belongs to the DnaX/STICHEL family.</text>
</comment>
<reference evidence="14 15" key="1">
    <citation type="journal article" date="2017" name="Int. J. Syst. Evol. Microbiol.">
        <title>Marinicauda algicola sp. nov., isolated from a marine red alga Rhodosorus marinus.</title>
        <authorList>
            <person name="Jeong S.E."/>
            <person name="Jeon S.H."/>
            <person name="Chun B.H."/>
            <person name="Kim D.W."/>
            <person name="Jeon C.O."/>
        </authorList>
    </citation>
    <scope>NUCLEOTIDE SEQUENCE [LARGE SCALE GENOMIC DNA]</scope>
    <source>
        <strain evidence="14 15">JCM 31718</strain>
    </source>
</reference>
<evidence type="ECO:0000256" key="4">
    <source>
        <dbReference type="ARBA" id="ARBA00022705"/>
    </source>
</evidence>
<dbReference type="Proteomes" id="UP000308054">
    <property type="component" value="Unassembled WGS sequence"/>
</dbReference>
<evidence type="ECO:0000313" key="14">
    <source>
        <dbReference type="EMBL" id="TGY88447.1"/>
    </source>
</evidence>
<feature type="compositionally biased region" description="Low complexity" evidence="12">
    <location>
        <begin position="422"/>
        <end position="433"/>
    </location>
</feature>
<dbReference type="Gene3D" id="1.10.8.60">
    <property type="match status" value="1"/>
</dbReference>
<dbReference type="GO" id="GO:0005524">
    <property type="term" value="F:ATP binding"/>
    <property type="evidence" value="ECO:0007669"/>
    <property type="project" value="UniProtKB-KW"/>
</dbReference>
<feature type="domain" description="AAA+ ATPase" evidence="13">
    <location>
        <begin position="75"/>
        <end position="221"/>
    </location>
</feature>
<dbReference type="CDD" id="cd00009">
    <property type="entry name" value="AAA"/>
    <property type="match status" value="1"/>
</dbReference>
<keyword evidence="3 11" id="KW-0548">Nucleotidyltransferase</keyword>
<dbReference type="PANTHER" id="PTHR11669:SF0">
    <property type="entry name" value="PROTEIN STICHEL-LIKE 2"/>
    <property type="match status" value="1"/>
</dbReference>
<dbReference type="InterPro" id="IPR045085">
    <property type="entry name" value="HLD_clamp_pol_III_gamma_tau"/>
</dbReference>
<keyword evidence="2 11" id="KW-0808">Transferase</keyword>
<organism evidence="14 15">
    <name type="scientific">Marinicauda algicola</name>
    <dbReference type="NCBI Taxonomy" id="2029849"/>
    <lineage>
        <taxon>Bacteria</taxon>
        <taxon>Pseudomonadati</taxon>
        <taxon>Pseudomonadota</taxon>
        <taxon>Alphaproteobacteria</taxon>
        <taxon>Maricaulales</taxon>
        <taxon>Maricaulaceae</taxon>
        <taxon>Marinicauda</taxon>
    </lineage>
</organism>
<dbReference type="AlphaFoldDB" id="A0A4S2GZ17"/>
<feature type="region of interest" description="Disordered" evidence="12">
    <location>
        <begin position="1"/>
        <end position="32"/>
    </location>
</feature>
<keyword evidence="6 11" id="KW-0547">Nucleotide-binding</keyword>
<evidence type="ECO:0000256" key="2">
    <source>
        <dbReference type="ARBA" id="ARBA00022679"/>
    </source>
</evidence>
<dbReference type="SUPFAM" id="SSF52540">
    <property type="entry name" value="P-loop containing nucleoside triphosphate hydrolases"/>
    <property type="match status" value="1"/>
</dbReference>
<dbReference type="InterPro" id="IPR027417">
    <property type="entry name" value="P-loop_NTPase"/>
</dbReference>
<dbReference type="Pfam" id="PF12362">
    <property type="entry name" value="DUF3646"/>
    <property type="match status" value="1"/>
</dbReference>